<keyword evidence="4" id="KW-0671">Queuosine biosynthesis</keyword>
<dbReference type="GO" id="GO:0008479">
    <property type="term" value="F:tRNA-guanosine(34) queuine transglycosylase activity"/>
    <property type="evidence" value="ECO:0007669"/>
    <property type="project" value="UniProtKB-UniRule"/>
</dbReference>
<feature type="active site" description="Nucleophile" evidence="4">
    <location>
        <position position="270"/>
    </location>
</feature>
<dbReference type="PANTHER" id="PTHR46499:SF1">
    <property type="entry name" value="QUEUINE TRNA-RIBOSYLTRANSFERASE"/>
    <property type="match status" value="1"/>
</dbReference>
<dbReference type="GO" id="GO:0005737">
    <property type="term" value="C:cytoplasm"/>
    <property type="evidence" value="ECO:0007669"/>
    <property type="project" value="TreeGrafter"/>
</dbReference>
<dbReference type="NCBIfam" id="TIGR00430">
    <property type="entry name" value="Q_tRNA_tgt"/>
    <property type="match status" value="1"/>
</dbReference>
<keyword evidence="1 4" id="KW-0328">Glycosyltransferase</keyword>
<feature type="domain" description="tRNA-guanine(15) transglycosylase-like" evidence="5">
    <location>
        <begin position="11"/>
        <end position="377"/>
    </location>
</feature>
<feature type="binding site" evidence="4">
    <location>
        <position position="321"/>
    </location>
    <ligand>
        <name>Zn(2+)</name>
        <dbReference type="ChEBI" id="CHEBI:29105"/>
    </ligand>
</feature>
<keyword evidence="4" id="KW-0479">Metal-binding</keyword>
<feature type="binding site" evidence="4">
    <location>
        <position position="144"/>
    </location>
    <ligand>
        <name>substrate</name>
    </ligand>
</feature>
<evidence type="ECO:0000313" key="6">
    <source>
        <dbReference type="EMBL" id="OGE80575.1"/>
    </source>
</evidence>
<dbReference type="InterPro" id="IPR004803">
    <property type="entry name" value="TGT"/>
</dbReference>
<proteinExistence type="inferred from homology"/>
<gene>
    <name evidence="4" type="primary">tgt</name>
    <name evidence="6" type="ORF">A2660_00225</name>
</gene>
<dbReference type="InterPro" id="IPR036511">
    <property type="entry name" value="TGT-like_sf"/>
</dbReference>
<feature type="binding site" evidence="4">
    <location>
        <position position="347"/>
    </location>
    <ligand>
        <name>Zn(2+)</name>
        <dbReference type="ChEBI" id="CHEBI:29105"/>
    </ligand>
</feature>
<dbReference type="SUPFAM" id="SSF51713">
    <property type="entry name" value="tRNA-guanine transglycosylase"/>
    <property type="match status" value="1"/>
</dbReference>
<dbReference type="HAMAP" id="MF_00168">
    <property type="entry name" value="Q_tRNA_Tgt"/>
    <property type="match status" value="1"/>
</dbReference>
<feature type="region of interest" description="RNA binding" evidence="4">
    <location>
        <begin position="251"/>
        <end position="257"/>
    </location>
</feature>
<comment type="similarity">
    <text evidence="4">Belongs to the queuine tRNA-ribosyltransferase family.</text>
</comment>
<keyword evidence="3 4" id="KW-0819">tRNA processing</keyword>
<feature type="binding site" evidence="4">
    <location>
        <begin position="90"/>
        <end position="94"/>
    </location>
    <ligand>
        <name>substrate</name>
    </ligand>
</feature>
<reference evidence="6 7" key="1">
    <citation type="journal article" date="2016" name="Nat. Commun.">
        <title>Thousands of microbial genomes shed light on interconnected biogeochemical processes in an aquifer system.</title>
        <authorList>
            <person name="Anantharaman K."/>
            <person name="Brown C.T."/>
            <person name="Hug L.A."/>
            <person name="Sharon I."/>
            <person name="Castelle C.J."/>
            <person name="Probst A.J."/>
            <person name="Thomas B.C."/>
            <person name="Singh A."/>
            <person name="Wilkins M.J."/>
            <person name="Karaoz U."/>
            <person name="Brodie E.L."/>
            <person name="Williams K.H."/>
            <person name="Hubbard S.S."/>
            <person name="Banfield J.F."/>
        </authorList>
    </citation>
    <scope>NUCLEOTIDE SEQUENCE [LARGE SCALE GENOMIC DNA]</scope>
</reference>
<dbReference type="GO" id="GO:0046872">
    <property type="term" value="F:metal ion binding"/>
    <property type="evidence" value="ECO:0007669"/>
    <property type="project" value="UniProtKB-KW"/>
</dbReference>
<dbReference type="Pfam" id="PF01702">
    <property type="entry name" value="TGT"/>
    <property type="match status" value="1"/>
</dbReference>
<sequence length="380" mass="42250">MFTITKKDPQSKARTGVIKTAHGEVQTPVFLPIGTKGAIKSIAAEELKFWGAEMILANTYHLWLRPGDALIAKAGGLHKFMNWKDAIFTDSGGFQVFSLGKMVKVNEQGVKFQSDLDGSTHILTPEISVQIQLNLGSDIAVVLDEFPGFPATEKQAELSVKRTTAWAKRAIHEHVKLLAGSINPGQMQWGIVQGSTYKHLRKQAAEEIVGLGFKGFCIGGVAVGEPEEQMFQAVNDAIPHLPEDSPKHLLGVGTPAQIVAAVALGCDSFDCVIPTREARHGKFYANLKPQDGEGYYTLNIMNEKFKEDFSPIDNTCNCYACGNFTRAYIRHLFMSDEPLGIRLATMHNLRFYLNLMQRIRENIETEKFGEFVTQYKEHKM</sequence>
<dbReference type="PANTHER" id="PTHR46499">
    <property type="entry name" value="QUEUINE TRNA-RIBOSYLTRANSFERASE"/>
    <property type="match status" value="1"/>
</dbReference>
<comment type="catalytic activity">
    <reaction evidence="4">
        <text>7-aminomethyl-7-carbaguanine + guanosine(34) in tRNA = 7-aminomethyl-7-carbaguanosine(34) in tRNA + guanine</text>
        <dbReference type="Rhea" id="RHEA:24104"/>
        <dbReference type="Rhea" id="RHEA-COMP:10341"/>
        <dbReference type="Rhea" id="RHEA-COMP:10342"/>
        <dbReference type="ChEBI" id="CHEBI:16235"/>
        <dbReference type="ChEBI" id="CHEBI:58703"/>
        <dbReference type="ChEBI" id="CHEBI:74269"/>
        <dbReference type="ChEBI" id="CHEBI:82833"/>
        <dbReference type="EC" id="2.4.2.29"/>
    </reaction>
</comment>
<comment type="pathway">
    <text evidence="4">tRNA modification; tRNA-queuosine biosynthesis.</text>
</comment>
<dbReference type="UniPathway" id="UPA00392"/>
<dbReference type="NCBIfam" id="TIGR00449">
    <property type="entry name" value="tgt_general"/>
    <property type="match status" value="1"/>
</dbReference>
<comment type="caution">
    <text evidence="6">The sequence shown here is derived from an EMBL/GenBank/DDBJ whole genome shotgun (WGS) entry which is preliminary data.</text>
</comment>
<evidence type="ECO:0000313" key="7">
    <source>
        <dbReference type="Proteomes" id="UP000176233"/>
    </source>
</evidence>
<feature type="region of interest" description="RNA binding; important for wobble base 34 recognition" evidence="4">
    <location>
        <begin position="275"/>
        <end position="279"/>
    </location>
</feature>
<dbReference type="GO" id="GO:0008616">
    <property type="term" value="P:tRNA queuosine(34) biosynthetic process"/>
    <property type="evidence" value="ECO:0007669"/>
    <property type="project" value="UniProtKB-UniRule"/>
</dbReference>
<dbReference type="InterPro" id="IPR002616">
    <property type="entry name" value="tRNA_ribo_trans-like"/>
</dbReference>
<comment type="function">
    <text evidence="4">Catalyzes the base-exchange of a guanine (G) residue with the queuine precursor 7-aminomethyl-7-deazaguanine (PreQ1) at position 34 (anticodon wobble position) in tRNAs with GU(N) anticodons (tRNA-Asp, -Asn, -His and -Tyr). Catalysis occurs through a double-displacement mechanism. The nucleophile active site attacks the C1' of nucleotide 34 to detach the guanine base from the RNA, forming a covalent enzyme-RNA intermediate. The proton acceptor active site deprotonates the incoming PreQ1, allowing a nucleophilic attack on the C1' of the ribose to form the product. After dissociation, two additional enzymatic reactions on the tRNA convert PreQ1 to queuine (Q), resulting in the hypermodified nucleoside queuosine (7-(((4,5-cis-dihydroxy-2-cyclopenten-1-yl)amino)methyl)-7-deazaguanosine).</text>
</comment>
<evidence type="ECO:0000256" key="4">
    <source>
        <dbReference type="HAMAP-Rule" id="MF_00168"/>
    </source>
</evidence>
<evidence type="ECO:0000259" key="5">
    <source>
        <dbReference type="Pfam" id="PF01702"/>
    </source>
</evidence>
<dbReference type="EMBL" id="MFEJ01000007">
    <property type="protein sequence ID" value="OGE80575.1"/>
    <property type="molecule type" value="Genomic_DNA"/>
</dbReference>
<dbReference type="AlphaFoldDB" id="A0A1F5NSC4"/>
<dbReference type="Proteomes" id="UP000176233">
    <property type="component" value="Unassembled WGS sequence"/>
</dbReference>
<feature type="active site" description="Proton acceptor" evidence="4">
    <location>
        <position position="90"/>
    </location>
</feature>
<evidence type="ECO:0000256" key="3">
    <source>
        <dbReference type="ARBA" id="ARBA00022694"/>
    </source>
</evidence>
<feature type="binding site" evidence="4">
    <location>
        <position position="193"/>
    </location>
    <ligand>
        <name>substrate</name>
    </ligand>
</feature>
<evidence type="ECO:0000256" key="1">
    <source>
        <dbReference type="ARBA" id="ARBA00022676"/>
    </source>
</evidence>
<feature type="binding site" evidence="4">
    <location>
        <position position="316"/>
    </location>
    <ligand>
        <name>Zn(2+)</name>
        <dbReference type="ChEBI" id="CHEBI:29105"/>
    </ligand>
</feature>
<comment type="cofactor">
    <cofactor evidence="4">
        <name>Zn(2+)</name>
        <dbReference type="ChEBI" id="CHEBI:29105"/>
    </cofactor>
    <text evidence="4">Binds 1 zinc ion per subunit.</text>
</comment>
<keyword evidence="2 4" id="KW-0808">Transferase</keyword>
<organism evidence="6 7">
    <name type="scientific">Candidatus Doudnabacteria bacterium RIFCSPHIGHO2_01_FULL_45_18</name>
    <dbReference type="NCBI Taxonomy" id="1817823"/>
    <lineage>
        <taxon>Bacteria</taxon>
        <taxon>Candidatus Doudnaibacteriota</taxon>
    </lineage>
</organism>
<dbReference type="InterPro" id="IPR050076">
    <property type="entry name" value="ArchSynthase1/Queuine_TRR"/>
</dbReference>
<dbReference type="Gene3D" id="3.20.20.105">
    <property type="entry name" value="Queuine tRNA-ribosyltransferase-like"/>
    <property type="match status" value="1"/>
</dbReference>
<evidence type="ECO:0000256" key="2">
    <source>
        <dbReference type="ARBA" id="ARBA00022679"/>
    </source>
</evidence>
<dbReference type="EC" id="2.4.2.29" evidence="4"/>
<feature type="binding site" evidence="4">
    <location>
        <position position="220"/>
    </location>
    <ligand>
        <name>substrate</name>
    </ligand>
</feature>
<feature type="binding site" evidence="4">
    <location>
        <position position="318"/>
    </location>
    <ligand>
        <name>Zn(2+)</name>
        <dbReference type="ChEBI" id="CHEBI:29105"/>
    </ligand>
</feature>
<comment type="subunit">
    <text evidence="4">Homodimer. Within each dimer, one monomer is responsible for RNA recognition and catalysis, while the other monomer binds to the replacement base PreQ1.</text>
</comment>
<protein>
    <recommendedName>
        <fullName evidence="4">Queuine tRNA-ribosyltransferase</fullName>
        <ecNumber evidence="4">2.4.2.29</ecNumber>
    </recommendedName>
    <alternativeName>
        <fullName evidence="4">Guanine insertion enzyme</fullName>
    </alternativeName>
    <alternativeName>
        <fullName evidence="4">tRNA-guanine transglycosylase</fullName>
    </alternativeName>
</protein>
<keyword evidence="4" id="KW-0862">Zinc</keyword>
<accession>A0A1F5NSC4</accession>
<name>A0A1F5NSC4_9BACT</name>